<accession>A0ABN8SW71</accession>
<keyword evidence="3" id="KW-1185">Reference proteome</keyword>
<dbReference type="Gene3D" id="3.40.50.150">
    <property type="entry name" value="Vaccinia Virus protein VP39"/>
    <property type="match status" value="1"/>
</dbReference>
<dbReference type="PANTHER" id="PTHR43591:SF110">
    <property type="entry name" value="RHODANESE DOMAIN-CONTAINING PROTEIN"/>
    <property type="match status" value="1"/>
</dbReference>
<feature type="non-terminal residue" evidence="2">
    <location>
        <position position="1"/>
    </location>
</feature>
<dbReference type="EMBL" id="CALNXI010003680">
    <property type="protein sequence ID" value="CAH3194024.1"/>
    <property type="molecule type" value="Genomic_DNA"/>
</dbReference>
<dbReference type="SUPFAM" id="SSF53335">
    <property type="entry name" value="S-adenosyl-L-methionine-dependent methyltransferases"/>
    <property type="match status" value="1"/>
</dbReference>
<evidence type="ECO:0000313" key="3">
    <source>
        <dbReference type="Proteomes" id="UP001159427"/>
    </source>
</evidence>
<dbReference type="Pfam" id="PF13649">
    <property type="entry name" value="Methyltransf_25"/>
    <property type="match status" value="1"/>
</dbReference>
<organism evidence="2 3">
    <name type="scientific">Porites evermanni</name>
    <dbReference type="NCBI Taxonomy" id="104178"/>
    <lineage>
        <taxon>Eukaryota</taxon>
        <taxon>Metazoa</taxon>
        <taxon>Cnidaria</taxon>
        <taxon>Anthozoa</taxon>
        <taxon>Hexacorallia</taxon>
        <taxon>Scleractinia</taxon>
        <taxon>Fungiina</taxon>
        <taxon>Poritidae</taxon>
        <taxon>Porites</taxon>
    </lineage>
</organism>
<dbReference type="InterPro" id="IPR041698">
    <property type="entry name" value="Methyltransf_25"/>
</dbReference>
<comment type="caution">
    <text evidence="2">The sequence shown here is derived from an EMBL/GenBank/DDBJ whole genome shotgun (WGS) entry which is preliminary data.</text>
</comment>
<dbReference type="CDD" id="cd02440">
    <property type="entry name" value="AdoMet_MTases"/>
    <property type="match status" value="1"/>
</dbReference>
<feature type="domain" description="Methyltransferase" evidence="1">
    <location>
        <begin position="32"/>
        <end position="123"/>
    </location>
</feature>
<dbReference type="Proteomes" id="UP001159427">
    <property type="component" value="Unassembled WGS sequence"/>
</dbReference>
<gene>
    <name evidence="2" type="ORF">PEVE_00026983</name>
</gene>
<evidence type="ECO:0000259" key="1">
    <source>
        <dbReference type="Pfam" id="PF13649"/>
    </source>
</evidence>
<evidence type="ECO:0000313" key="2">
    <source>
        <dbReference type="EMBL" id="CAH3194024.1"/>
    </source>
</evidence>
<feature type="non-terminal residue" evidence="2">
    <location>
        <position position="124"/>
    </location>
</feature>
<proteinExistence type="predicted"/>
<name>A0ABN8SW71_9CNID</name>
<dbReference type="PANTHER" id="PTHR43591">
    <property type="entry name" value="METHYLTRANSFERASE"/>
    <property type="match status" value="1"/>
</dbReference>
<reference evidence="2 3" key="1">
    <citation type="submission" date="2022-05" db="EMBL/GenBank/DDBJ databases">
        <authorList>
            <consortium name="Genoscope - CEA"/>
            <person name="William W."/>
        </authorList>
    </citation>
    <scope>NUCLEOTIDE SEQUENCE [LARGE SCALE GENOMIC DNA]</scope>
</reference>
<sequence length="124" mass="13499">AARCVCHKPLAESLDGALKDNFPEKAKDDLKIIDVGAGTGLIGIELQKLGYSNLHALDISPEMLREAKKRDIYKSFFCVVLSDQQIPEIQTGEFDALICAGSLLVGHIRAAASEEMVRMVKNGK</sequence>
<protein>
    <recommendedName>
        <fullName evidence="1">Methyltransferase domain-containing protein</fullName>
    </recommendedName>
</protein>
<dbReference type="InterPro" id="IPR029063">
    <property type="entry name" value="SAM-dependent_MTases_sf"/>
</dbReference>